<feature type="transmembrane region" description="Helical" evidence="1">
    <location>
        <begin position="403"/>
        <end position="427"/>
    </location>
</feature>
<feature type="transmembrane region" description="Helical" evidence="1">
    <location>
        <begin position="323"/>
        <end position="345"/>
    </location>
</feature>
<keyword evidence="1" id="KW-0812">Transmembrane</keyword>
<name>A0A6N4DM33_9GAMM</name>
<feature type="transmembrane region" description="Helical" evidence="1">
    <location>
        <begin position="225"/>
        <end position="245"/>
    </location>
</feature>
<feature type="transmembrane region" description="Helical" evidence="1">
    <location>
        <begin position="154"/>
        <end position="180"/>
    </location>
</feature>
<accession>A0A6N4DM33</accession>
<feature type="transmembrane region" description="Helical" evidence="1">
    <location>
        <begin position="378"/>
        <end position="397"/>
    </location>
</feature>
<proteinExistence type="predicted"/>
<feature type="transmembrane region" description="Helical" evidence="1">
    <location>
        <begin position="52"/>
        <end position="75"/>
    </location>
</feature>
<keyword evidence="1" id="KW-0472">Membrane</keyword>
<protein>
    <submittedName>
        <fullName evidence="2">Uncharacterized protein</fullName>
    </submittedName>
</protein>
<evidence type="ECO:0000313" key="3">
    <source>
        <dbReference type="Proteomes" id="UP000250928"/>
    </source>
</evidence>
<keyword evidence="1" id="KW-1133">Transmembrane helix</keyword>
<dbReference type="EMBL" id="PQCO01000239">
    <property type="protein sequence ID" value="PUD99973.1"/>
    <property type="molecule type" value="Genomic_DNA"/>
</dbReference>
<evidence type="ECO:0000256" key="1">
    <source>
        <dbReference type="SAM" id="Phobius"/>
    </source>
</evidence>
<feature type="transmembrane region" description="Helical" evidence="1">
    <location>
        <begin position="257"/>
        <end position="278"/>
    </location>
</feature>
<evidence type="ECO:0000313" key="2">
    <source>
        <dbReference type="EMBL" id="PUD99973.1"/>
    </source>
</evidence>
<feature type="transmembrane region" description="Helical" evidence="1">
    <location>
        <begin position="87"/>
        <end position="110"/>
    </location>
</feature>
<dbReference type="Proteomes" id="UP000250928">
    <property type="component" value="Unassembled WGS sequence"/>
</dbReference>
<comment type="caution">
    <text evidence="2">The sequence shown here is derived from an EMBL/GenBank/DDBJ whole genome shotgun (WGS) entry which is preliminary data.</text>
</comment>
<gene>
    <name evidence="2" type="ORF">C3L24_09965</name>
</gene>
<feature type="transmembrane region" description="Helical" evidence="1">
    <location>
        <begin position="21"/>
        <end position="40"/>
    </location>
</feature>
<reference evidence="2 3" key="1">
    <citation type="submission" date="2018-01" db="EMBL/GenBank/DDBJ databases">
        <title>Novel co-symbiosis in the lucinid bivalve Phacoides pectinatus.</title>
        <authorList>
            <person name="Lim S.J."/>
            <person name="Davis B.G."/>
            <person name="Gill D.E."/>
            <person name="Engel A.S."/>
            <person name="Anderson L.C."/>
            <person name="Campbell B.J."/>
        </authorList>
    </citation>
    <scope>NUCLEOTIDE SEQUENCE [LARGE SCALE GENOMIC DNA]</scope>
    <source>
        <strain evidence="2">N3_P5</strain>
    </source>
</reference>
<sequence>MLSTANLSLEQAPPISIPLRFFLSAPLFGLAAGLLLLLGGGEVFASRWSAPALALTHLLTLGVLAMVMCGAMLQMLPVVAGSPVPRVVLSGGLVHLLLLVGVPALAGAFLTGDALWMAAALLALGAAFTLFVLVVGIALWRVTLPSHTVGGMRAALAALLVTLCIGGYLAGGMVGAWGVADPLLWTGLHLNWGLLGWVGLLLVGVSYQVLPMFQVTPEYPLWMRRFWAGGGFVCLSLWLLLGLAAERVGLPAWLPGLPLWLLGLGYLLFFVVTLRLLARRRRRILNPSLLFWYLGIALAVAALLLFAGGGWLPDAASATGSPLLMGVLLLGSALSFVNGMLYRIVPFLSWFHLQHRQLALLNMSVILPNMKELLPDRWANLQFYAYLAAVFAALPAPFAPESVSRLCGLLVCLSFLLLLSNLLRVAVRYRATLARLHAPIPS</sequence>
<organism evidence="2 3">
    <name type="scientific">Candidatus Sedimenticola endophacoides</name>
    <dbReference type="NCBI Taxonomy" id="2548426"/>
    <lineage>
        <taxon>Bacteria</taxon>
        <taxon>Pseudomonadati</taxon>
        <taxon>Pseudomonadota</taxon>
        <taxon>Gammaproteobacteria</taxon>
        <taxon>Chromatiales</taxon>
        <taxon>Sedimenticolaceae</taxon>
        <taxon>Sedimenticola</taxon>
    </lineage>
</organism>
<dbReference type="AlphaFoldDB" id="A0A6N4DM33"/>
<feature type="transmembrane region" description="Helical" evidence="1">
    <location>
        <begin position="116"/>
        <end position="142"/>
    </location>
</feature>
<feature type="transmembrane region" description="Helical" evidence="1">
    <location>
        <begin position="192"/>
        <end position="213"/>
    </location>
</feature>
<feature type="transmembrane region" description="Helical" evidence="1">
    <location>
        <begin position="290"/>
        <end position="311"/>
    </location>
</feature>